<dbReference type="RefSeq" id="WP_125030009.1">
    <property type="nucleotide sequence ID" value="NZ_JAPXVP010000004.1"/>
</dbReference>
<evidence type="ECO:0000313" key="2">
    <source>
        <dbReference type="EMBL" id="RRG23009.1"/>
    </source>
</evidence>
<dbReference type="OrthoDB" id="9760788at2"/>
<name>A0A425Y419_9BACT</name>
<proteinExistence type="predicted"/>
<organism evidence="2 3">
    <name type="scientific">Ancylomarina euxinus</name>
    <dbReference type="NCBI Taxonomy" id="2283627"/>
    <lineage>
        <taxon>Bacteria</taxon>
        <taxon>Pseudomonadati</taxon>
        <taxon>Bacteroidota</taxon>
        <taxon>Bacteroidia</taxon>
        <taxon>Marinilabiliales</taxon>
        <taxon>Marinifilaceae</taxon>
        <taxon>Ancylomarina</taxon>
    </lineage>
</organism>
<keyword evidence="3" id="KW-1185">Reference proteome</keyword>
<gene>
    <name evidence="2" type="ORF">DWB61_06110</name>
</gene>
<sequence length="491" mass="57542">MRYLKQLIIRLHSLLGSLLSLMFVMWFLSGFVMIFASFPHASKEKAFSHLEAITCQELMHLRTPTSDLSEQLVVEKRHGKVIYEFRQSRGNENIYDATSLKKIDHYSEEDVLNLACSFSGADLLSYEKCLELDQWMPWSYCQSWLPIYKCDMNDEAHTQLYISAVNGLVVQETTRNARWAARLGAIPHWIYFKSIRLKTGFWLRLVYWISLLGVFASLSGLILGFIRLKRRKKRASWSNLSVYKKFWYKWHHITGFVFGLFVFTFILSGLVSVSNIPQFIAPVHNKQSARKLWNQKGECYDSLAITPKQIGALLHEDTQVKRIIWKKVMGKACVHVFCHHNGMPEVYILKGNELERKLTYTKTEIETWTKRLFKNTSFSLNQLYTYNAYYPYAESGDYPIPVWQLQVDDADQSSLYIHPLTGEVIRSYNTNRRWRRWLYNGLHSFDFPFLSEYEWLRKLLLILLSVGGTFVSVSALVLTWRVLLKKVKPEL</sequence>
<evidence type="ECO:0008006" key="4">
    <source>
        <dbReference type="Google" id="ProtNLM"/>
    </source>
</evidence>
<dbReference type="Proteomes" id="UP000285794">
    <property type="component" value="Unassembled WGS sequence"/>
</dbReference>
<dbReference type="InterPro" id="IPR005625">
    <property type="entry name" value="PepSY-ass_TM"/>
</dbReference>
<keyword evidence="1" id="KW-1133">Transmembrane helix</keyword>
<keyword evidence="1" id="KW-0472">Membrane</keyword>
<reference evidence="2 3" key="1">
    <citation type="submission" date="2018-07" db="EMBL/GenBank/DDBJ databases">
        <title>Draft genome sequence of Ancylomarina sp. M1P.</title>
        <authorList>
            <person name="Yadav S."/>
            <person name="Villanueva L."/>
            <person name="Damste J.S.S."/>
        </authorList>
    </citation>
    <scope>NUCLEOTIDE SEQUENCE [LARGE SCALE GENOMIC DNA]</scope>
    <source>
        <strain evidence="2 3">M1P</strain>
    </source>
</reference>
<accession>A0A425Y419</accession>
<comment type="caution">
    <text evidence="2">The sequence shown here is derived from an EMBL/GenBank/DDBJ whole genome shotgun (WGS) entry which is preliminary data.</text>
</comment>
<feature type="transmembrane region" description="Helical" evidence="1">
    <location>
        <begin position="205"/>
        <end position="226"/>
    </location>
</feature>
<dbReference type="PANTHER" id="PTHR34219:SF6">
    <property type="entry name" value="BLR3280 PROTEIN"/>
    <property type="match status" value="1"/>
</dbReference>
<evidence type="ECO:0000256" key="1">
    <source>
        <dbReference type="SAM" id="Phobius"/>
    </source>
</evidence>
<protein>
    <recommendedName>
        <fullName evidence="4">PepSY domain-containing protein</fullName>
    </recommendedName>
</protein>
<feature type="transmembrane region" description="Helical" evidence="1">
    <location>
        <begin position="247"/>
        <end position="271"/>
    </location>
</feature>
<feature type="transmembrane region" description="Helical" evidence="1">
    <location>
        <begin position="12"/>
        <end position="38"/>
    </location>
</feature>
<dbReference type="PANTHER" id="PTHR34219">
    <property type="entry name" value="IRON-REGULATED INNER MEMBRANE PROTEIN-RELATED"/>
    <property type="match status" value="1"/>
</dbReference>
<dbReference type="EMBL" id="QQWG01000004">
    <property type="protein sequence ID" value="RRG23009.1"/>
    <property type="molecule type" value="Genomic_DNA"/>
</dbReference>
<feature type="transmembrane region" description="Helical" evidence="1">
    <location>
        <begin position="459"/>
        <end position="484"/>
    </location>
</feature>
<dbReference type="Pfam" id="PF03929">
    <property type="entry name" value="PepSY_TM"/>
    <property type="match status" value="1"/>
</dbReference>
<dbReference type="AlphaFoldDB" id="A0A425Y419"/>
<keyword evidence="1" id="KW-0812">Transmembrane</keyword>
<evidence type="ECO:0000313" key="3">
    <source>
        <dbReference type="Proteomes" id="UP000285794"/>
    </source>
</evidence>